<evidence type="ECO:0000259" key="2">
    <source>
        <dbReference type="Pfam" id="PF18197"/>
    </source>
</evidence>
<name>A0ABX1HJI8_9BACT</name>
<keyword evidence="1" id="KW-0732">Signal</keyword>
<proteinExistence type="predicted"/>
<comment type="caution">
    <text evidence="3">The sequence shown here is derived from an EMBL/GenBank/DDBJ whole genome shotgun (WGS) entry which is preliminary data.</text>
</comment>
<dbReference type="Proteomes" id="UP000717634">
    <property type="component" value="Unassembled WGS sequence"/>
</dbReference>
<feature type="domain" description="TTHB210-like" evidence="2">
    <location>
        <begin position="62"/>
        <end position="115"/>
    </location>
</feature>
<feature type="chain" id="PRO_5047033041" description="TTHB210-like domain-containing protein" evidence="1">
    <location>
        <begin position="29"/>
        <end position="272"/>
    </location>
</feature>
<protein>
    <recommendedName>
        <fullName evidence="2">TTHB210-like domain-containing protein</fullName>
    </recommendedName>
</protein>
<dbReference type="Pfam" id="PF18197">
    <property type="entry name" value="TTHB210-like"/>
    <property type="match status" value="1"/>
</dbReference>
<organism evidence="3 4">
    <name type="scientific">Hymenobacter artigasi</name>
    <dbReference type="NCBI Taxonomy" id="2719616"/>
    <lineage>
        <taxon>Bacteria</taxon>
        <taxon>Pseudomonadati</taxon>
        <taxon>Bacteroidota</taxon>
        <taxon>Cytophagia</taxon>
        <taxon>Cytophagales</taxon>
        <taxon>Hymenobacteraceae</taxon>
        <taxon>Hymenobacter</taxon>
    </lineage>
</organism>
<reference evidence="3 4" key="1">
    <citation type="submission" date="2020-03" db="EMBL/GenBank/DDBJ databases">
        <title>Genomic Encyclopedia of Type Strains, Phase IV (KMG-V): Genome sequencing to study the core and pangenomes of soil and plant-associated prokaryotes.</title>
        <authorList>
            <person name="Whitman W."/>
        </authorList>
    </citation>
    <scope>NUCLEOTIDE SEQUENCE [LARGE SCALE GENOMIC DNA]</scope>
    <source>
        <strain evidence="3 4">1B</strain>
    </source>
</reference>
<accession>A0ABX1HJI8</accession>
<dbReference type="InterPro" id="IPR033786">
    <property type="entry name" value="TTHB210-like"/>
</dbReference>
<evidence type="ECO:0000256" key="1">
    <source>
        <dbReference type="SAM" id="SignalP"/>
    </source>
</evidence>
<dbReference type="RefSeq" id="WP_168673994.1">
    <property type="nucleotide sequence ID" value="NZ_JAAVTK010000009.1"/>
</dbReference>
<evidence type="ECO:0000313" key="4">
    <source>
        <dbReference type="Proteomes" id="UP000717634"/>
    </source>
</evidence>
<feature type="signal peptide" evidence="1">
    <location>
        <begin position="1"/>
        <end position="28"/>
    </location>
</feature>
<dbReference type="EMBL" id="JAAVTK010000009">
    <property type="protein sequence ID" value="NKI90387.1"/>
    <property type="molecule type" value="Genomic_DNA"/>
</dbReference>
<gene>
    <name evidence="3" type="ORF">HBN54_002991</name>
</gene>
<sequence>MANLPCISFSGWCRSAALLAFGLPLLLACSKDSDSPAAQPSTTYGPTVQVGSGSARSFISADASGKPTEIGMALTETALTGLPATPATGTMYDMALPGNSNAATQMPFDHLSFGWNPNGHDPIPIYGVPHFDAHFYMQPMAAQHTITLDDPKGDIFPATNKLPAGYSTPPNVVPGRTVPMMGRHWIDPTSPEYTPGTAFTHTFVYGTYDGHVTFIEPMLTKAMLVPSVNVVKAIPQPTVYEVTGKYFPTNYTIRYDAGTKEYIISLKDMMMR</sequence>
<evidence type="ECO:0000313" key="3">
    <source>
        <dbReference type="EMBL" id="NKI90387.1"/>
    </source>
</evidence>
<keyword evidence="4" id="KW-1185">Reference proteome</keyword>
<dbReference type="InterPro" id="IPR040832">
    <property type="entry name" value="TTHB210-like_dom"/>
</dbReference>
<dbReference type="CDD" id="cd11669">
    <property type="entry name" value="TTHB210-like"/>
    <property type="match status" value="1"/>
</dbReference>